<name>A0A7X1AUN8_9BACT</name>
<dbReference type="InterPro" id="IPR013529">
    <property type="entry name" value="Glyco_hydro_42_N"/>
</dbReference>
<evidence type="ECO:0000259" key="9">
    <source>
        <dbReference type="Pfam" id="PF08532"/>
    </source>
</evidence>
<evidence type="ECO:0000256" key="4">
    <source>
        <dbReference type="ARBA" id="ARBA00022723"/>
    </source>
</evidence>
<evidence type="ECO:0000256" key="2">
    <source>
        <dbReference type="ARBA" id="ARBA00005940"/>
    </source>
</evidence>
<dbReference type="PANTHER" id="PTHR36447">
    <property type="entry name" value="BETA-GALACTOSIDASE GANA"/>
    <property type="match status" value="1"/>
</dbReference>
<evidence type="ECO:0000256" key="6">
    <source>
        <dbReference type="ARBA" id="ARBA00022833"/>
    </source>
</evidence>
<evidence type="ECO:0000256" key="3">
    <source>
        <dbReference type="ARBA" id="ARBA00012756"/>
    </source>
</evidence>
<dbReference type="GO" id="GO:0046872">
    <property type="term" value="F:metal ion binding"/>
    <property type="evidence" value="ECO:0007669"/>
    <property type="project" value="UniProtKB-KW"/>
</dbReference>
<dbReference type="SUPFAM" id="SSF52317">
    <property type="entry name" value="Class I glutamine amidotransferase-like"/>
    <property type="match status" value="1"/>
</dbReference>
<proteinExistence type="inferred from homology"/>
<evidence type="ECO:0000259" key="8">
    <source>
        <dbReference type="Pfam" id="PF02449"/>
    </source>
</evidence>
<evidence type="ECO:0000313" key="11">
    <source>
        <dbReference type="Proteomes" id="UP000525652"/>
    </source>
</evidence>
<dbReference type="InterPro" id="IPR029062">
    <property type="entry name" value="Class_I_gatase-like"/>
</dbReference>
<dbReference type="GO" id="GO:0004565">
    <property type="term" value="F:beta-galactosidase activity"/>
    <property type="evidence" value="ECO:0007669"/>
    <property type="project" value="UniProtKB-EC"/>
</dbReference>
<evidence type="ECO:0000256" key="5">
    <source>
        <dbReference type="ARBA" id="ARBA00022801"/>
    </source>
</evidence>
<dbReference type="EC" id="3.2.1.23" evidence="3"/>
<dbReference type="InterPro" id="IPR013738">
    <property type="entry name" value="Beta_galactosidase_Trimer"/>
</dbReference>
<feature type="domain" description="Glycoside hydrolase family 42 N-terminal" evidence="8">
    <location>
        <begin position="25"/>
        <end position="368"/>
    </location>
</feature>
<dbReference type="Pfam" id="PF02449">
    <property type="entry name" value="Glyco_hydro_42"/>
    <property type="match status" value="1"/>
</dbReference>
<feature type="domain" description="Beta-galactosidase trimerisation" evidence="9">
    <location>
        <begin position="434"/>
        <end position="594"/>
    </location>
</feature>
<reference evidence="10 11" key="1">
    <citation type="submission" date="2020-07" db="EMBL/GenBank/DDBJ databases">
        <authorList>
            <person name="Feng X."/>
        </authorList>
    </citation>
    <scope>NUCLEOTIDE SEQUENCE [LARGE SCALE GENOMIC DNA]</scope>
    <source>
        <strain evidence="10 11">JCM14086</strain>
    </source>
</reference>
<organism evidence="10 11">
    <name type="scientific">Puniceicoccus vermicola</name>
    <dbReference type="NCBI Taxonomy" id="388746"/>
    <lineage>
        <taxon>Bacteria</taxon>
        <taxon>Pseudomonadati</taxon>
        <taxon>Verrucomicrobiota</taxon>
        <taxon>Opitutia</taxon>
        <taxon>Puniceicoccales</taxon>
        <taxon>Puniceicoccaceae</taxon>
        <taxon>Puniceicoccus</taxon>
    </lineage>
</organism>
<protein>
    <recommendedName>
        <fullName evidence="3">beta-galactosidase</fullName>
        <ecNumber evidence="3">3.2.1.23</ecNumber>
    </recommendedName>
</protein>
<comment type="caution">
    <text evidence="10">The sequence shown here is derived from an EMBL/GenBank/DDBJ whole genome shotgun (WGS) entry which is preliminary data.</text>
</comment>
<comment type="similarity">
    <text evidence="2">Belongs to the glycosyl hydrolase 42 family.</text>
</comment>
<dbReference type="PANTHER" id="PTHR36447:SF2">
    <property type="entry name" value="BETA-GALACTOSIDASE YESZ"/>
    <property type="match status" value="1"/>
</dbReference>
<keyword evidence="5" id="KW-0378">Hydrolase</keyword>
<keyword evidence="6" id="KW-0862">Zinc</keyword>
<dbReference type="Proteomes" id="UP000525652">
    <property type="component" value="Unassembled WGS sequence"/>
</dbReference>
<gene>
    <name evidence="10" type="ORF">H5P30_00940</name>
</gene>
<dbReference type="EMBL" id="JACHVA010000015">
    <property type="protein sequence ID" value="MBC2600340.1"/>
    <property type="molecule type" value="Genomic_DNA"/>
</dbReference>
<keyword evidence="11" id="KW-1185">Reference proteome</keyword>
<dbReference type="Gene3D" id="3.40.50.880">
    <property type="match status" value="1"/>
</dbReference>
<dbReference type="AlphaFoldDB" id="A0A7X1AUN8"/>
<comment type="catalytic activity">
    <reaction evidence="1">
        <text>Hydrolysis of terminal non-reducing beta-D-galactose residues in beta-D-galactosides.</text>
        <dbReference type="EC" id="3.2.1.23"/>
    </reaction>
</comment>
<dbReference type="Pfam" id="PF08532">
    <property type="entry name" value="Glyco_hydro_42M"/>
    <property type="match status" value="1"/>
</dbReference>
<evidence type="ECO:0000256" key="7">
    <source>
        <dbReference type="ARBA" id="ARBA00023295"/>
    </source>
</evidence>
<sequence length="687" mass="77754">MRDIKLDRELRFGSHLFVNPEDTVEELKPRMEALASAGFTLIRLFMVWDLIEPKSKQYKWTIFDQLFDLSAQMGFKLVPTLMSVSPPGWMRKTYGIQEVADLDDPDFFAQAIDFTEQVVNRYKDHPSLDSWILWNEPGRSPETTSPHVLKAYQAFLEASYGKIEHYNSNNFQQVESFHEIAIPKVLDGFITYQGRIDWLRFCVENLHSHIQAIAQKVVDLDPNHPIHINPHRISQCLADVGQSLWKNAEAVDFMGCSAHPSWHSTRYPRERYGDSIALFADITRSATEAPDQYFWVTELQGGTTLMSANVALHPSPDETAEWLMQCVASSTKAVIYWCTNARNNGFEAGEWDLLNYDGEPTKQLKSIEWIIKNLYPYMGLLAEAKPPKADMLILVSEEAAMLDLVEGTSEAPSNLRNIQKSTDAVAGAYFLACDLSLEVDFMDSRRLLEAPIEGLPKIIVIPSATVLSKDCIEHLNTIVESGHQVIADGFFAWKTPHGALAKSCWPSEEKLWGSRCIEYSAIDDNPVIETQYCQIESCFMRAHFKVKSQTKVVAHWEDGSPAITQRECAGGQACRLGTVLFQRYLNENSTDLLNWFHNLVEPYIQKDQPKLVKTTGGIRLRRLSVNEQPLCIALNRSDKVQSFRIQWKGHISAEYSVSPHNAVILQAEDLQANEKTSSNVSALTATK</sequence>
<dbReference type="GO" id="GO:0005975">
    <property type="term" value="P:carbohydrate metabolic process"/>
    <property type="evidence" value="ECO:0007669"/>
    <property type="project" value="InterPro"/>
</dbReference>
<dbReference type="Gene3D" id="3.20.20.80">
    <property type="entry name" value="Glycosidases"/>
    <property type="match status" value="1"/>
</dbReference>
<dbReference type="InterPro" id="IPR017853">
    <property type="entry name" value="GH"/>
</dbReference>
<accession>A0A7X1AUN8</accession>
<keyword evidence="7" id="KW-0326">Glycosidase</keyword>
<dbReference type="RefSeq" id="WP_185691089.1">
    <property type="nucleotide sequence ID" value="NZ_JACHVA010000015.1"/>
</dbReference>
<evidence type="ECO:0000256" key="1">
    <source>
        <dbReference type="ARBA" id="ARBA00001412"/>
    </source>
</evidence>
<keyword evidence="4" id="KW-0479">Metal-binding</keyword>
<dbReference type="SUPFAM" id="SSF51445">
    <property type="entry name" value="(Trans)glycosidases"/>
    <property type="match status" value="1"/>
</dbReference>
<evidence type="ECO:0000313" key="10">
    <source>
        <dbReference type="EMBL" id="MBC2600340.1"/>
    </source>
</evidence>
<dbReference type="InterPro" id="IPR003476">
    <property type="entry name" value="Glyco_hydro_42"/>
</dbReference>
<dbReference type="GO" id="GO:0009341">
    <property type="term" value="C:beta-galactosidase complex"/>
    <property type="evidence" value="ECO:0007669"/>
    <property type="project" value="InterPro"/>
</dbReference>